<name>A0A0L0CLC3_LUCCU</name>
<evidence type="ECO:0000313" key="2">
    <source>
        <dbReference type="Proteomes" id="UP000037069"/>
    </source>
</evidence>
<keyword evidence="2" id="KW-1185">Reference proteome</keyword>
<gene>
    <name evidence="1" type="ORF">FF38_07153</name>
</gene>
<evidence type="ECO:0000313" key="1">
    <source>
        <dbReference type="EMBL" id="KNC33046.1"/>
    </source>
</evidence>
<organism evidence="1 2">
    <name type="scientific">Lucilia cuprina</name>
    <name type="common">Green bottle fly</name>
    <name type="synonym">Australian sheep blowfly</name>
    <dbReference type="NCBI Taxonomy" id="7375"/>
    <lineage>
        <taxon>Eukaryota</taxon>
        <taxon>Metazoa</taxon>
        <taxon>Ecdysozoa</taxon>
        <taxon>Arthropoda</taxon>
        <taxon>Hexapoda</taxon>
        <taxon>Insecta</taxon>
        <taxon>Pterygota</taxon>
        <taxon>Neoptera</taxon>
        <taxon>Endopterygota</taxon>
        <taxon>Diptera</taxon>
        <taxon>Brachycera</taxon>
        <taxon>Muscomorpha</taxon>
        <taxon>Oestroidea</taxon>
        <taxon>Calliphoridae</taxon>
        <taxon>Luciliinae</taxon>
        <taxon>Lucilia</taxon>
    </lineage>
</organism>
<protein>
    <recommendedName>
        <fullName evidence="3">OB domain-containing protein</fullName>
    </recommendedName>
</protein>
<evidence type="ECO:0008006" key="3">
    <source>
        <dbReference type="Google" id="ProtNLM"/>
    </source>
</evidence>
<sequence>MDFEEHLDLFFIRKETNLNHCADSKAVPKKVWNTKQVTDSKVFNCIPLTLNTIQNLNENSFDNANKLIKTFNDGVQFKNCLVYGKIMSRGKESKSSYNYILDDGTASLEISIFRRIEDMQTVWKLENELQAVKREMLAQNKNEIVDSLRNLLFKTKDQIDHSNICPGSKIVLYGKPSFYHEQIYLKVYSLMVDCKANNDMEIAFKDYLIDWHRNNFVRF</sequence>
<accession>A0A0L0CLC3</accession>
<dbReference type="OrthoDB" id="7915056at2759"/>
<dbReference type="AlphaFoldDB" id="A0A0L0CLC3"/>
<comment type="caution">
    <text evidence="1">The sequence shown here is derived from an EMBL/GenBank/DDBJ whole genome shotgun (WGS) entry which is preliminary data.</text>
</comment>
<dbReference type="InterPro" id="IPR012340">
    <property type="entry name" value="NA-bd_OB-fold"/>
</dbReference>
<dbReference type="EMBL" id="JRES01000240">
    <property type="protein sequence ID" value="KNC33046.1"/>
    <property type="molecule type" value="Genomic_DNA"/>
</dbReference>
<reference evidence="1 2" key="1">
    <citation type="journal article" date="2015" name="Nat. Commun.">
        <title>Lucilia cuprina genome unlocks parasitic fly biology to underpin future interventions.</title>
        <authorList>
            <person name="Anstead C.A."/>
            <person name="Korhonen P.K."/>
            <person name="Young N.D."/>
            <person name="Hall R.S."/>
            <person name="Jex A.R."/>
            <person name="Murali S.C."/>
            <person name="Hughes D.S."/>
            <person name="Lee S.F."/>
            <person name="Perry T."/>
            <person name="Stroehlein A.J."/>
            <person name="Ansell B.R."/>
            <person name="Breugelmans B."/>
            <person name="Hofmann A."/>
            <person name="Qu J."/>
            <person name="Dugan S."/>
            <person name="Lee S.L."/>
            <person name="Chao H."/>
            <person name="Dinh H."/>
            <person name="Han Y."/>
            <person name="Doddapaneni H.V."/>
            <person name="Worley K.C."/>
            <person name="Muzny D.M."/>
            <person name="Ioannidis P."/>
            <person name="Waterhouse R.M."/>
            <person name="Zdobnov E.M."/>
            <person name="James P.J."/>
            <person name="Bagnall N.H."/>
            <person name="Kotze A.C."/>
            <person name="Gibbs R.A."/>
            <person name="Richards S."/>
            <person name="Batterham P."/>
            <person name="Gasser R.B."/>
        </authorList>
    </citation>
    <scope>NUCLEOTIDE SEQUENCE [LARGE SCALE GENOMIC DNA]</scope>
    <source>
        <strain evidence="1 2">LS</strain>
        <tissue evidence="1">Full body</tissue>
    </source>
</reference>
<dbReference type="OMA" id="GRGVHNK"/>
<dbReference type="Proteomes" id="UP000037069">
    <property type="component" value="Unassembled WGS sequence"/>
</dbReference>
<proteinExistence type="predicted"/>
<dbReference type="Gene3D" id="2.40.50.140">
    <property type="entry name" value="Nucleic acid-binding proteins"/>
    <property type="match status" value="1"/>
</dbReference>